<evidence type="ECO:0000259" key="4">
    <source>
        <dbReference type="PROSITE" id="PS50043"/>
    </source>
</evidence>
<keyword evidence="2" id="KW-0238">DNA-binding</keyword>
<protein>
    <submittedName>
        <fullName evidence="5">Helix-turn-helix transcriptional regulator</fullName>
    </submittedName>
</protein>
<evidence type="ECO:0000313" key="6">
    <source>
        <dbReference type="Proteomes" id="UP000190016"/>
    </source>
</evidence>
<dbReference type="PRINTS" id="PR00038">
    <property type="entry name" value="HTHLUXR"/>
</dbReference>
<dbReference type="Pfam" id="PF00196">
    <property type="entry name" value="GerE"/>
    <property type="match status" value="1"/>
</dbReference>
<dbReference type="PANTHER" id="PTHR44688">
    <property type="entry name" value="DNA-BINDING TRANSCRIPTIONAL ACTIVATOR DEVR_DOSR"/>
    <property type="match status" value="1"/>
</dbReference>
<accession>A0ABX3NGU9</accession>
<dbReference type="PROSITE" id="PS50043">
    <property type="entry name" value="HTH_LUXR_2"/>
    <property type="match status" value="1"/>
</dbReference>
<dbReference type="Gene3D" id="3.30.450.20">
    <property type="entry name" value="PAS domain"/>
    <property type="match status" value="1"/>
</dbReference>
<keyword evidence="6" id="KW-1185">Reference proteome</keyword>
<dbReference type="InterPro" id="IPR000792">
    <property type="entry name" value="Tscrpt_reg_LuxR_C"/>
</dbReference>
<keyword evidence="1" id="KW-0805">Transcription regulation</keyword>
<dbReference type="Proteomes" id="UP000190016">
    <property type="component" value="Unassembled WGS sequence"/>
</dbReference>
<reference evidence="5 6" key="1">
    <citation type="submission" date="2016-07" db="EMBL/GenBank/DDBJ databases">
        <title>Revisiting the Taxonomy of the Elizabethkingia Genus based on Whole-Genome Sequencing, Optical Mapping, and MALDI-TOF.</title>
        <authorList>
            <person name="Nicholson A.C."/>
        </authorList>
    </citation>
    <scope>NUCLEOTIDE SEQUENCE [LARGE SCALE GENOMIC DNA]</scope>
    <source>
        <strain evidence="5 6">C1558</strain>
    </source>
</reference>
<dbReference type="PROSITE" id="PS00622">
    <property type="entry name" value="HTH_LUXR_1"/>
    <property type="match status" value="1"/>
</dbReference>
<dbReference type="Gene3D" id="1.10.10.10">
    <property type="entry name" value="Winged helix-like DNA-binding domain superfamily/Winged helix DNA-binding domain"/>
    <property type="match status" value="1"/>
</dbReference>
<dbReference type="InterPro" id="IPR036388">
    <property type="entry name" value="WH-like_DNA-bd_sf"/>
</dbReference>
<dbReference type="SMART" id="SM00421">
    <property type="entry name" value="HTH_LUXR"/>
    <property type="match status" value="1"/>
</dbReference>
<dbReference type="EMBL" id="MBDS01000001">
    <property type="protein sequence ID" value="OPB94410.1"/>
    <property type="molecule type" value="Genomic_DNA"/>
</dbReference>
<proteinExistence type="predicted"/>
<evidence type="ECO:0000256" key="2">
    <source>
        <dbReference type="ARBA" id="ARBA00023125"/>
    </source>
</evidence>
<name>A0ABX3NGU9_9FLAO</name>
<evidence type="ECO:0000256" key="1">
    <source>
        <dbReference type="ARBA" id="ARBA00023015"/>
    </source>
</evidence>
<comment type="caution">
    <text evidence="5">The sequence shown here is derived from an EMBL/GenBank/DDBJ whole genome shotgun (WGS) entry which is preliminary data.</text>
</comment>
<dbReference type="PANTHER" id="PTHR44688:SF16">
    <property type="entry name" value="DNA-BINDING TRANSCRIPTIONAL ACTIVATOR DEVR_DOSR"/>
    <property type="match status" value="1"/>
</dbReference>
<dbReference type="SUPFAM" id="SSF55785">
    <property type="entry name" value="PYP-like sensor domain (PAS domain)"/>
    <property type="match status" value="1"/>
</dbReference>
<dbReference type="InterPro" id="IPR035965">
    <property type="entry name" value="PAS-like_dom_sf"/>
</dbReference>
<dbReference type="CDD" id="cd06170">
    <property type="entry name" value="LuxR_C_like"/>
    <property type="match status" value="1"/>
</dbReference>
<feature type="domain" description="HTH luxR-type" evidence="4">
    <location>
        <begin position="197"/>
        <end position="262"/>
    </location>
</feature>
<sequence length="266" mass="31616">MMEKLSPINEEQFAEHLKIYGDYPKKDYFQIFSEYIKSIKNFAASPYFWFILNNYEMRIKGISENVHHLTPFTRKEWLNADLNFFVNIFHPEDRFYILAALKFASNMFKSMNQQERSHVKFNIYGRMLNRHKDHRWILLQTSKPCFNETNELECAISVVYDLSHFGIVNMPLLSIMGLDEQIIQYYRQFSQPLNGGVENDIPHISPREKQILALIAKGYDTPKISRELFISYHTVENHKRNLRRKTNTKTSSELIAFVMTHNLLFT</sequence>
<keyword evidence="3" id="KW-0804">Transcription</keyword>
<gene>
    <name evidence="5" type="ORF">BB021_17535</name>
</gene>
<dbReference type="SUPFAM" id="SSF46894">
    <property type="entry name" value="C-terminal effector domain of the bipartite response regulators"/>
    <property type="match status" value="1"/>
</dbReference>
<organism evidence="5 6">
    <name type="scientific">Elizabethkingia ursingii</name>
    <dbReference type="NCBI Taxonomy" id="1756150"/>
    <lineage>
        <taxon>Bacteria</taxon>
        <taxon>Pseudomonadati</taxon>
        <taxon>Bacteroidota</taxon>
        <taxon>Flavobacteriia</taxon>
        <taxon>Flavobacteriales</taxon>
        <taxon>Weeksellaceae</taxon>
        <taxon>Elizabethkingia</taxon>
    </lineage>
</organism>
<dbReference type="InterPro" id="IPR016032">
    <property type="entry name" value="Sig_transdc_resp-reg_C-effctor"/>
</dbReference>
<evidence type="ECO:0000256" key="3">
    <source>
        <dbReference type="ARBA" id="ARBA00023163"/>
    </source>
</evidence>
<evidence type="ECO:0000313" key="5">
    <source>
        <dbReference type="EMBL" id="OPB94410.1"/>
    </source>
</evidence>